<evidence type="ECO:0000313" key="2">
    <source>
        <dbReference type="Proteomes" id="UP001489719"/>
    </source>
</evidence>
<accession>A0ACC3TYX3</accession>
<name>A0ACC3TYX3_9ASCO</name>
<keyword evidence="2" id="KW-1185">Reference proteome</keyword>
<dbReference type="Proteomes" id="UP001489719">
    <property type="component" value="Unassembled WGS sequence"/>
</dbReference>
<protein>
    <submittedName>
        <fullName evidence="1">HSP20-like chaperone</fullName>
    </submittedName>
</protein>
<proteinExistence type="predicted"/>
<gene>
    <name evidence="1" type="ORF">V1517DRAFT_335159</name>
</gene>
<reference evidence="2" key="1">
    <citation type="journal article" date="2024" name="Front. Bioeng. Biotechnol.">
        <title>Genome-scale model development and genomic sequencing of the oleaginous clade Lipomyces.</title>
        <authorList>
            <person name="Czajka J.J."/>
            <person name="Han Y."/>
            <person name="Kim J."/>
            <person name="Mondo S.J."/>
            <person name="Hofstad B.A."/>
            <person name="Robles A."/>
            <person name="Haridas S."/>
            <person name="Riley R."/>
            <person name="LaButti K."/>
            <person name="Pangilinan J."/>
            <person name="Andreopoulos W."/>
            <person name="Lipzen A."/>
            <person name="Yan J."/>
            <person name="Wang M."/>
            <person name="Ng V."/>
            <person name="Grigoriev I.V."/>
            <person name="Spatafora J.W."/>
            <person name="Magnuson J.K."/>
            <person name="Baker S.E."/>
            <person name="Pomraning K.R."/>
        </authorList>
    </citation>
    <scope>NUCLEOTIDE SEQUENCE [LARGE SCALE GENOMIC DNA]</scope>
    <source>
        <strain evidence="2">CBS 10300</strain>
    </source>
</reference>
<evidence type="ECO:0000313" key="1">
    <source>
        <dbReference type="EMBL" id="KAK9326223.1"/>
    </source>
</evidence>
<comment type="caution">
    <text evidence="1">The sequence shown here is derived from an EMBL/GenBank/DDBJ whole genome shotgun (WGS) entry which is preliminary data.</text>
</comment>
<sequence>MATTPEVLWAQRSSDVEPEKNVIYLTVNAIDVDSPDVTITPTTFSYKGTSASGKEYAVDLDFYDDIDVENSKKTITGRDAFFILRKKEAKEEYWPRLIKDKRKVHYIKTDFDKWVDEDEQETAPGDDYAGYGGGMDFSSLQNELGGAMGGFGGAGGAPPGPSSFGMNDDSDDDDELPELVDDDKKEEEAAEEESKE</sequence>
<organism evidence="1 2">
    <name type="scientific">Lipomyces orientalis</name>
    <dbReference type="NCBI Taxonomy" id="1233043"/>
    <lineage>
        <taxon>Eukaryota</taxon>
        <taxon>Fungi</taxon>
        <taxon>Dikarya</taxon>
        <taxon>Ascomycota</taxon>
        <taxon>Saccharomycotina</taxon>
        <taxon>Lipomycetes</taxon>
        <taxon>Lipomycetales</taxon>
        <taxon>Lipomycetaceae</taxon>
        <taxon>Lipomyces</taxon>
    </lineage>
</organism>
<dbReference type="EMBL" id="MU970035">
    <property type="protein sequence ID" value="KAK9326223.1"/>
    <property type="molecule type" value="Genomic_DNA"/>
</dbReference>